<dbReference type="EMBL" id="MCGT01000016">
    <property type="protein sequence ID" value="ORX53141.1"/>
    <property type="molecule type" value="Genomic_DNA"/>
</dbReference>
<proteinExistence type="predicted"/>
<dbReference type="OrthoDB" id="5599753at2759"/>
<keyword evidence="3" id="KW-1185">Reference proteome</keyword>
<name>A0A1X2GG90_9FUNG</name>
<dbReference type="AlphaFoldDB" id="A0A1X2GG90"/>
<feature type="compositionally biased region" description="Basic and acidic residues" evidence="1">
    <location>
        <begin position="27"/>
        <end position="36"/>
    </location>
</feature>
<evidence type="ECO:0000313" key="3">
    <source>
        <dbReference type="Proteomes" id="UP000242146"/>
    </source>
</evidence>
<sequence length="294" mass="32493">MIVHEKKKRWGFNYRRLMRSVGVSKPTSKDSGHDGRSILSRPSPSTPVTMAAVPLPTELVPPSAPAPHRESPSHIVTIRPPSTTSQDSRPVKPEEAVMPRYLFGGPSRPPPTLCSSKSSTRSSVPVLLSVTSASSYCPTTPSYHSSVSSLDDEDHAGADGSLRSAHSGSMIDDLSTRVYQYRFNTPAQTYYPRDPLTVAPEDEEDDASRFSFDPQQRPYPPSSIQSTTAGAPSYPSFFRPSFHYLRGKRKSASITTTRLPDFETSVYCSVCDKWIQSRLRYRSGAMVWLASFVL</sequence>
<dbReference type="STRING" id="101127.A0A1X2GG90"/>
<feature type="region of interest" description="Disordered" evidence="1">
    <location>
        <begin position="192"/>
        <end position="230"/>
    </location>
</feature>
<evidence type="ECO:0000256" key="1">
    <source>
        <dbReference type="SAM" id="MobiDB-lite"/>
    </source>
</evidence>
<feature type="region of interest" description="Disordered" evidence="1">
    <location>
        <begin position="22"/>
        <end position="121"/>
    </location>
</feature>
<accession>A0A1X2GG90</accession>
<evidence type="ECO:0008006" key="4">
    <source>
        <dbReference type="Google" id="ProtNLM"/>
    </source>
</evidence>
<protein>
    <recommendedName>
        <fullName evidence="4">LITAF domain-containing protein</fullName>
    </recommendedName>
</protein>
<feature type="region of interest" description="Disordered" evidence="1">
    <location>
        <begin position="136"/>
        <end position="168"/>
    </location>
</feature>
<feature type="compositionally biased region" description="Polar residues" evidence="1">
    <location>
        <begin position="136"/>
        <end position="149"/>
    </location>
</feature>
<organism evidence="2 3">
    <name type="scientific">Hesseltinella vesiculosa</name>
    <dbReference type="NCBI Taxonomy" id="101127"/>
    <lineage>
        <taxon>Eukaryota</taxon>
        <taxon>Fungi</taxon>
        <taxon>Fungi incertae sedis</taxon>
        <taxon>Mucoromycota</taxon>
        <taxon>Mucoromycotina</taxon>
        <taxon>Mucoromycetes</taxon>
        <taxon>Mucorales</taxon>
        <taxon>Cunninghamellaceae</taxon>
        <taxon>Hesseltinella</taxon>
    </lineage>
</organism>
<evidence type="ECO:0000313" key="2">
    <source>
        <dbReference type="EMBL" id="ORX53141.1"/>
    </source>
</evidence>
<comment type="caution">
    <text evidence="2">The sequence shown here is derived from an EMBL/GenBank/DDBJ whole genome shotgun (WGS) entry which is preliminary data.</text>
</comment>
<dbReference type="Proteomes" id="UP000242146">
    <property type="component" value="Unassembled WGS sequence"/>
</dbReference>
<reference evidence="2 3" key="1">
    <citation type="submission" date="2016-07" db="EMBL/GenBank/DDBJ databases">
        <title>Pervasive Adenine N6-methylation of Active Genes in Fungi.</title>
        <authorList>
            <consortium name="DOE Joint Genome Institute"/>
            <person name="Mondo S.J."/>
            <person name="Dannebaum R.O."/>
            <person name="Kuo R.C."/>
            <person name="Labutti K."/>
            <person name="Haridas S."/>
            <person name="Kuo A."/>
            <person name="Salamov A."/>
            <person name="Ahrendt S.R."/>
            <person name="Lipzen A."/>
            <person name="Sullivan W."/>
            <person name="Andreopoulos W.B."/>
            <person name="Clum A."/>
            <person name="Lindquist E."/>
            <person name="Daum C."/>
            <person name="Ramamoorthy G.K."/>
            <person name="Gryganskyi A."/>
            <person name="Culley D."/>
            <person name="Magnuson J.K."/>
            <person name="James T.Y."/>
            <person name="O'Malley M.A."/>
            <person name="Stajich J.E."/>
            <person name="Spatafora J.W."/>
            <person name="Visel A."/>
            <person name="Grigoriev I.V."/>
        </authorList>
    </citation>
    <scope>NUCLEOTIDE SEQUENCE [LARGE SCALE GENOMIC DNA]</scope>
    <source>
        <strain evidence="2 3">NRRL 3301</strain>
    </source>
</reference>
<gene>
    <name evidence="2" type="ORF">DM01DRAFT_1336334</name>
</gene>